<keyword evidence="9" id="KW-0804">Transcription</keyword>
<dbReference type="InterPro" id="IPR036427">
    <property type="entry name" value="Bromodomain-like_sf"/>
</dbReference>
<dbReference type="Proteomes" id="UP000290189">
    <property type="component" value="Unassembled WGS sequence"/>
</dbReference>
<evidence type="ECO:0000256" key="4">
    <source>
        <dbReference type="ARBA" id="ARBA00022679"/>
    </source>
</evidence>
<proteinExistence type="inferred from homology"/>
<feature type="region of interest" description="Disordered" evidence="13">
    <location>
        <begin position="146"/>
        <end position="178"/>
    </location>
</feature>
<evidence type="ECO:0000256" key="8">
    <source>
        <dbReference type="ARBA" id="ARBA00023159"/>
    </source>
</evidence>
<dbReference type="PRINTS" id="PR00503">
    <property type="entry name" value="BROMODOMAIN"/>
</dbReference>
<dbReference type="PROSITE" id="PS51186">
    <property type="entry name" value="GNAT"/>
    <property type="match status" value="1"/>
</dbReference>
<dbReference type="CDD" id="cd04301">
    <property type="entry name" value="NAT_SF"/>
    <property type="match status" value="1"/>
</dbReference>
<sequence>MVMDVEVPVARSILARLLQVVRGGPPAKRIVQRCVDLVDSGFDAAVAEWQSKKVLNPYPLDATSLERFQRWDRSVPYSTVGGRHALLFSLCHLRRAMTFDDDMDPRQAVWIPFVLSQLEAELNDDQSDLLVDEPVDLHELLHGEFPDEAQPTPVEFETRKRPAPDATDEDRLPAPEASADGRKISFQTIWNDGDELNCIRLVALKNIFSQQLPKMPRDYIARLVFDRKHRSLCLLKGEEVIGGICFRPFHSQGFAEIVFLAITSDEQIKGFGSKLMSALKEYVKPEMIRYFLTYADNYAIGYFKKQGFTKSQTMPRDRWTGYIKAYDGGTLMECEINQRINYRRLQEMVTMQRECVEEKIRALSYSHVVYPGLTAFREGAKRIPITSIDGVEKAGWRPPGRASIRKSLSAATAAQSPFASQLAKMNAIIKRIRSCKDAWPFLVPVDTEQVPDYLDVIKQPMDLSTIAANLSTGLYKTKAAFIDDFMLMISNCKLYNPPESIYYRCAVSLENKFLEMAMNL</sequence>
<dbReference type="Gene3D" id="3.40.630.30">
    <property type="match status" value="1"/>
</dbReference>
<geneLocation type="mitochondrion" evidence="16"/>
<keyword evidence="5" id="KW-0156">Chromatin regulator</keyword>
<dbReference type="InterPro" id="IPR001487">
    <property type="entry name" value="Bromodomain"/>
</dbReference>
<dbReference type="InterPro" id="IPR037800">
    <property type="entry name" value="GCN5"/>
</dbReference>
<dbReference type="SMART" id="SM00297">
    <property type="entry name" value="BROMO"/>
    <property type="match status" value="1"/>
</dbReference>
<dbReference type="InterPro" id="IPR018359">
    <property type="entry name" value="Bromodomain_CS"/>
</dbReference>
<dbReference type="InterPro" id="IPR016181">
    <property type="entry name" value="Acyl_CoA_acyltransferase"/>
</dbReference>
<dbReference type="Pfam" id="PF00439">
    <property type="entry name" value="Bromodomain"/>
    <property type="match status" value="1"/>
</dbReference>
<evidence type="ECO:0000256" key="3">
    <source>
        <dbReference type="ARBA" id="ARBA00013184"/>
    </source>
</evidence>
<keyword evidence="7 12" id="KW-0103">Bromodomain</keyword>
<comment type="subcellular location">
    <subcellularLocation>
        <location evidence="1">Nucleus</location>
    </subcellularLocation>
</comment>
<dbReference type="SUPFAM" id="SSF55729">
    <property type="entry name" value="Acyl-CoA N-acyltransferases (Nat)"/>
    <property type="match status" value="1"/>
</dbReference>
<evidence type="ECO:0000256" key="10">
    <source>
        <dbReference type="ARBA" id="ARBA00023242"/>
    </source>
</evidence>
<feature type="domain" description="Bromo" evidence="14">
    <location>
        <begin position="433"/>
        <end position="503"/>
    </location>
</feature>
<keyword evidence="4" id="KW-0808">Transferase</keyword>
<evidence type="ECO:0000256" key="13">
    <source>
        <dbReference type="SAM" id="MobiDB-lite"/>
    </source>
</evidence>
<dbReference type="EMBL" id="OVEO01000012">
    <property type="protein sequence ID" value="SPQ99603.1"/>
    <property type="molecule type" value="Genomic_DNA"/>
</dbReference>
<evidence type="ECO:0000259" key="15">
    <source>
        <dbReference type="PROSITE" id="PS51186"/>
    </source>
</evidence>
<protein>
    <recommendedName>
        <fullName evidence="3">histone acetyltransferase</fullName>
        <ecNumber evidence="3">2.3.1.48</ecNumber>
    </recommendedName>
</protein>
<evidence type="ECO:0000256" key="12">
    <source>
        <dbReference type="PROSITE-ProRule" id="PRU00035"/>
    </source>
</evidence>
<dbReference type="GO" id="GO:0045944">
    <property type="term" value="P:positive regulation of transcription by RNA polymerase II"/>
    <property type="evidence" value="ECO:0007669"/>
    <property type="project" value="TreeGrafter"/>
</dbReference>
<dbReference type="Gene3D" id="1.20.920.10">
    <property type="entry name" value="Bromodomain-like"/>
    <property type="match status" value="1"/>
</dbReference>
<dbReference type="PROSITE" id="PS50014">
    <property type="entry name" value="BROMODOMAIN_2"/>
    <property type="match status" value="1"/>
</dbReference>
<feature type="compositionally biased region" description="Basic and acidic residues" evidence="13">
    <location>
        <begin position="156"/>
        <end position="178"/>
    </location>
</feature>
<evidence type="ECO:0000256" key="6">
    <source>
        <dbReference type="ARBA" id="ARBA00023015"/>
    </source>
</evidence>
<gene>
    <name evidence="16" type="ORF">PLBR_LOCUS6818</name>
</gene>
<keyword evidence="6" id="KW-0805">Transcription regulation</keyword>
<keyword evidence="16" id="KW-0496">Mitochondrion</keyword>
<comment type="similarity">
    <text evidence="2">Belongs to the acetyltransferase family. GCN5 subfamily.</text>
</comment>
<accession>A0A3P3YHD4</accession>
<dbReference type="PANTHER" id="PTHR45750">
    <property type="entry name" value="GH11602P"/>
    <property type="match status" value="1"/>
</dbReference>
<evidence type="ECO:0000313" key="17">
    <source>
        <dbReference type="Proteomes" id="UP000290189"/>
    </source>
</evidence>
<evidence type="ECO:0000256" key="5">
    <source>
        <dbReference type="ARBA" id="ARBA00022853"/>
    </source>
</evidence>
<keyword evidence="10" id="KW-0539">Nucleus</keyword>
<dbReference type="SUPFAM" id="SSF47370">
    <property type="entry name" value="Bromodomain"/>
    <property type="match status" value="1"/>
</dbReference>
<dbReference type="GO" id="GO:0005634">
    <property type="term" value="C:nucleus"/>
    <property type="evidence" value="ECO:0007669"/>
    <property type="project" value="UniProtKB-SubCell"/>
</dbReference>
<dbReference type="PANTHER" id="PTHR45750:SF3">
    <property type="entry name" value="HISTONE ACETYLTRANSFERASE"/>
    <property type="match status" value="1"/>
</dbReference>
<organism evidence="16 17">
    <name type="scientific">Plasmodiophora brassicae</name>
    <name type="common">Clubroot disease agent</name>
    <dbReference type="NCBI Taxonomy" id="37360"/>
    <lineage>
        <taxon>Eukaryota</taxon>
        <taxon>Sar</taxon>
        <taxon>Rhizaria</taxon>
        <taxon>Endomyxa</taxon>
        <taxon>Phytomyxea</taxon>
        <taxon>Plasmodiophorida</taxon>
        <taxon>Plasmodiophoridae</taxon>
        <taxon>Plasmodiophora</taxon>
    </lineage>
</organism>
<dbReference type="Pfam" id="PF00583">
    <property type="entry name" value="Acetyltransf_1"/>
    <property type="match status" value="1"/>
</dbReference>
<dbReference type="GO" id="GO:0000123">
    <property type="term" value="C:histone acetyltransferase complex"/>
    <property type="evidence" value="ECO:0007669"/>
    <property type="project" value="TreeGrafter"/>
</dbReference>
<dbReference type="AlphaFoldDB" id="A0A3P3YHD4"/>
<name>A0A3P3YHD4_PLABS</name>
<evidence type="ECO:0000256" key="2">
    <source>
        <dbReference type="ARBA" id="ARBA00008607"/>
    </source>
</evidence>
<evidence type="ECO:0000313" key="16">
    <source>
        <dbReference type="EMBL" id="SPQ99603.1"/>
    </source>
</evidence>
<keyword evidence="11" id="KW-0012">Acyltransferase</keyword>
<evidence type="ECO:0000259" key="14">
    <source>
        <dbReference type="PROSITE" id="PS50014"/>
    </source>
</evidence>
<evidence type="ECO:0000256" key="11">
    <source>
        <dbReference type="ARBA" id="ARBA00023315"/>
    </source>
</evidence>
<dbReference type="GO" id="GO:0010484">
    <property type="term" value="F:histone H3 acetyltransferase activity"/>
    <property type="evidence" value="ECO:0007669"/>
    <property type="project" value="TreeGrafter"/>
</dbReference>
<feature type="domain" description="N-acetyltransferase" evidence="15">
    <location>
        <begin position="191"/>
        <end position="337"/>
    </location>
</feature>
<dbReference type="PROSITE" id="PS00633">
    <property type="entry name" value="BROMODOMAIN_1"/>
    <property type="match status" value="1"/>
</dbReference>
<evidence type="ECO:0000256" key="1">
    <source>
        <dbReference type="ARBA" id="ARBA00004123"/>
    </source>
</evidence>
<evidence type="ECO:0000256" key="9">
    <source>
        <dbReference type="ARBA" id="ARBA00023163"/>
    </source>
</evidence>
<dbReference type="EC" id="2.3.1.48" evidence="3"/>
<evidence type="ECO:0000256" key="7">
    <source>
        <dbReference type="ARBA" id="ARBA00023117"/>
    </source>
</evidence>
<dbReference type="InterPro" id="IPR000182">
    <property type="entry name" value="GNAT_dom"/>
</dbReference>
<keyword evidence="8" id="KW-0010">Activator</keyword>
<reference evidence="16 17" key="1">
    <citation type="submission" date="2018-03" db="EMBL/GenBank/DDBJ databases">
        <authorList>
            <person name="Fogelqvist J."/>
        </authorList>
    </citation>
    <scope>NUCLEOTIDE SEQUENCE [LARGE SCALE GENOMIC DNA]</scope>
</reference>